<sequence>MTWTEKSAEDNACLVLFQQIAATADATAKLEPPEAATALRTLAGAYKVLADPPFSLGDTPLDAQNLPHTRP</sequence>
<accession>A0ABP7Y1K7</accession>
<comment type="caution">
    <text evidence="1">The sequence shown here is derived from an EMBL/GenBank/DDBJ whole genome shotgun (WGS) entry which is preliminary data.</text>
</comment>
<keyword evidence="2" id="KW-1185">Reference proteome</keyword>
<proteinExistence type="predicted"/>
<reference evidence="2" key="1">
    <citation type="journal article" date="2019" name="Int. J. Syst. Evol. Microbiol.">
        <title>The Global Catalogue of Microorganisms (GCM) 10K type strain sequencing project: providing services to taxonomists for standard genome sequencing and annotation.</title>
        <authorList>
            <consortium name="The Broad Institute Genomics Platform"/>
            <consortium name="The Broad Institute Genome Sequencing Center for Infectious Disease"/>
            <person name="Wu L."/>
            <person name="Ma J."/>
        </authorList>
    </citation>
    <scope>NUCLEOTIDE SEQUENCE [LARGE SCALE GENOMIC DNA]</scope>
    <source>
        <strain evidence="2">JCM 17589</strain>
    </source>
</reference>
<dbReference type="RefSeq" id="WP_163041029.1">
    <property type="nucleotide sequence ID" value="NZ_BAABBU010000006.1"/>
</dbReference>
<gene>
    <name evidence="1" type="ORF">GCM10022285_16990</name>
</gene>
<dbReference type="EMBL" id="BAABBU010000006">
    <property type="protein sequence ID" value="GAA4129416.1"/>
    <property type="molecule type" value="Genomic_DNA"/>
</dbReference>
<dbReference type="Proteomes" id="UP001501845">
    <property type="component" value="Unassembled WGS sequence"/>
</dbReference>
<evidence type="ECO:0000313" key="2">
    <source>
        <dbReference type="Proteomes" id="UP001501845"/>
    </source>
</evidence>
<name>A0ABP7Y1K7_9ACTN</name>
<evidence type="ECO:0000313" key="1">
    <source>
        <dbReference type="EMBL" id="GAA4129416.1"/>
    </source>
</evidence>
<organism evidence="1 2">
    <name type="scientific">Streptomyces tunisiensis</name>
    <dbReference type="NCBI Taxonomy" id="948699"/>
    <lineage>
        <taxon>Bacteria</taxon>
        <taxon>Bacillati</taxon>
        <taxon>Actinomycetota</taxon>
        <taxon>Actinomycetes</taxon>
        <taxon>Kitasatosporales</taxon>
        <taxon>Streptomycetaceae</taxon>
        <taxon>Streptomyces</taxon>
    </lineage>
</organism>
<protein>
    <submittedName>
        <fullName evidence="1">Uncharacterized protein</fullName>
    </submittedName>
</protein>